<evidence type="ECO:0000313" key="4">
    <source>
        <dbReference type="Proteomes" id="UP000011688"/>
    </source>
</evidence>
<dbReference type="CDD" id="cd00082">
    <property type="entry name" value="HisKA"/>
    <property type="match status" value="1"/>
</dbReference>
<protein>
    <submittedName>
        <fullName evidence="3">PAS/PAC sensor signal transduction histidine kinase</fullName>
    </submittedName>
</protein>
<dbReference type="Pfam" id="PF00512">
    <property type="entry name" value="HisKA"/>
    <property type="match status" value="1"/>
</dbReference>
<evidence type="ECO:0000256" key="1">
    <source>
        <dbReference type="PROSITE-ProRule" id="PRU00169"/>
    </source>
</evidence>
<dbReference type="RefSeq" id="WP_005557143.1">
    <property type="nucleotide sequence ID" value="NZ_AOIB01000028.1"/>
</dbReference>
<dbReference type="eggNOG" id="arCOG07619">
    <property type="taxonomic scope" value="Archaea"/>
</dbReference>
<dbReference type="InterPro" id="IPR036097">
    <property type="entry name" value="HisK_dim/P_sf"/>
</dbReference>
<name>L9X3G4_9EURY</name>
<dbReference type="GO" id="GO:0000155">
    <property type="term" value="F:phosphorelay sensor kinase activity"/>
    <property type="evidence" value="ECO:0007669"/>
    <property type="project" value="InterPro"/>
</dbReference>
<evidence type="ECO:0000313" key="3">
    <source>
        <dbReference type="EMBL" id="ELY55991.1"/>
    </source>
</evidence>
<dbReference type="InterPro" id="IPR011006">
    <property type="entry name" value="CheY-like_superfamily"/>
</dbReference>
<reference evidence="3 4" key="1">
    <citation type="journal article" date="2014" name="PLoS Genet.">
        <title>Phylogenetically driven sequencing of extremely halophilic archaea reveals strategies for static and dynamic osmo-response.</title>
        <authorList>
            <person name="Becker E.A."/>
            <person name="Seitzer P.M."/>
            <person name="Tritt A."/>
            <person name="Larsen D."/>
            <person name="Krusor M."/>
            <person name="Yao A.I."/>
            <person name="Wu D."/>
            <person name="Madern D."/>
            <person name="Eisen J.A."/>
            <person name="Darling A.E."/>
            <person name="Facciotti M.T."/>
        </authorList>
    </citation>
    <scope>NUCLEOTIDE SEQUENCE [LARGE SCALE GENOMIC DNA]</scope>
    <source>
        <strain evidence="3 4">DSM 10524</strain>
    </source>
</reference>
<dbReference type="Gene3D" id="1.10.287.130">
    <property type="match status" value="1"/>
</dbReference>
<dbReference type="PATRIC" id="fig|1227497.3.peg.2786"/>
<feature type="domain" description="Response regulatory" evidence="2">
    <location>
        <begin position="258"/>
        <end position="379"/>
    </location>
</feature>
<dbReference type="InterPro" id="IPR001789">
    <property type="entry name" value="Sig_transdc_resp-reg_receiver"/>
</dbReference>
<keyword evidence="3" id="KW-0418">Kinase</keyword>
<dbReference type="Proteomes" id="UP000011688">
    <property type="component" value="Unassembled WGS sequence"/>
</dbReference>
<dbReference type="SUPFAM" id="SSF47384">
    <property type="entry name" value="Homodimeric domain of signal transducing histidine kinase"/>
    <property type="match status" value="1"/>
</dbReference>
<keyword evidence="3" id="KW-0808">Transferase</keyword>
<dbReference type="InterPro" id="IPR003661">
    <property type="entry name" value="HisK_dim/P_dom"/>
</dbReference>
<evidence type="ECO:0000259" key="2">
    <source>
        <dbReference type="PROSITE" id="PS50110"/>
    </source>
</evidence>
<dbReference type="PROSITE" id="PS50110">
    <property type="entry name" value="RESPONSE_REGULATORY"/>
    <property type="match status" value="1"/>
</dbReference>
<keyword evidence="1" id="KW-0597">Phosphoprotein</keyword>
<dbReference type="Gene3D" id="3.40.50.2300">
    <property type="match status" value="1"/>
</dbReference>
<feature type="modified residue" description="4-aspartylphosphate" evidence="1">
    <location>
        <position position="307"/>
    </location>
</feature>
<comment type="caution">
    <text evidence="3">The sequence shown here is derived from an EMBL/GenBank/DDBJ whole genome shotgun (WGS) entry which is preliminary data.</text>
</comment>
<dbReference type="OrthoDB" id="342253at2157"/>
<sequence>MTGPSDADDPRIDTLHGVALDLARCQSETAVYDAAIAGSHELFDVKQVVVMLRRDDRWVSITHPDRTTGTPPLPITGTMVETTIEREETVTVEAIGEVAGEHHPFADGTALCVPFGDKGILQLIGRDVFDDEAVQYVELLSFLASARLAQLSLSDEVDVIGDRFDALTSFHRDALERASHELRTPLTSIIGYMELVLEEDVGTLGEDQEELLKFVYRKATELEAAVETLTTTFDDALDVALEDAANSTRLGALVGSGSILLIESKSDVTPLLADRLRATGYRVRIAESAAEAEVAITEEPPAVLVMDWFVGDENGLALARRLNERCNEELPVALLSIVADESNGESQLGVSAVTDGDFDTAMTVGKHFIDMERCDDVDLLVVGSVESHGNEDRSSAVDVTQVVGREAAIEAHCERGYDFAIVAATGDARTDCKTVAALRERRCGRRMPVVLVDPDAGGTWYTVGGRLFVQRPLNVTDLTAALISACPGPHDLRSPDQQTGGLT</sequence>
<dbReference type="SMART" id="SM00388">
    <property type="entry name" value="HisKA"/>
    <property type="match status" value="1"/>
</dbReference>
<gene>
    <name evidence="3" type="ORF">C491_13607</name>
</gene>
<dbReference type="SUPFAM" id="SSF55781">
    <property type="entry name" value="GAF domain-like"/>
    <property type="match status" value="1"/>
</dbReference>
<keyword evidence="4" id="KW-1185">Reference proteome</keyword>
<dbReference type="EMBL" id="AOIB01000028">
    <property type="protein sequence ID" value="ELY55991.1"/>
    <property type="molecule type" value="Genomic_DNA"/>
</dbReference>
<dbReference type="STRING" id="1227497.C491_13607"/>
<dbReference type="SUPFAM" id="SSF52172">
    <property type="entry name" value="CheY-like"/>
    <property type="match status" value="1"/>
</dbReference>
<proteinExistence type="predicted"/>
<dbReference type="AlphaFoldDB" id="L9X3G4"/>
<dbReference type="Pfam" id="PF00072">
    <property type="entry name" value="Response_reg"/>
    <property type="match status" value="1"/>
</dbReference>
<organism evidence="3 4">
    <name type="scientific">Natronococcus amylolyticus DSM 10524</name>
    <dbReference type="NCBI Taxonomy" id="1227497"/>
    <lineage>
        <taxon>Archaea</taxon>
        <taxon>Methanobacteriati</taxon>
        <taxon>Methanobacteriota</taxon>
        <taxon>Stenosarchaea group</taxon>
        <taxon>Halobacteria</taxon>
        <taxon>Halobacteriales</taxon>
        <taxon>Natrialbaceae</taxon>
        <taxon>Natronococcus</taxon>
    </lineage>
</organism>
<accession>L9X3G4</accession>